<dbReference type="EMBL" id="VIRM01000003">
    <property type="protein sequence ID" value="TQS23589.1"/>
    <property type="molecule type" value="Genomic_DNA"/>
</dbReference>
<evidence type="ECO:0000313" key="3">
    <source>
        <dbReference type="EMBL" id="TQS23589.1"/>
    </source>
</evidence>
<dbReference type="InterPro" id="IPR029058">
    <property type="entry name" value="AB_hydrolase_fold"/>
</dbReference>
<evidence type="ECO:0000259" key="2">
    <source>
        <dbReference type="Pfam" id="PF06259"/>
    </source>
</evidence>
<feature type="region of interest" description="Disordered" evidence="1">
    <location>
        <begin position="24"/>
        <end position="48"/>
    </location>
</feature>
<feature type="domain" description="DUF1023" evidence="2">
    <location>
        <begin position="157"/>
        <end position="319"/>
    </location>
</feature>
<proteinExistence type="predicted"/>
<dbReference type="Proteomes" id="UP000316541">
    <property type="component" value="Unassembled WGS sequence"/>
</dbReference>
<dbReference type="AlphaFoldDB" id="A0A544Z3G5"/>
<name>A0A544Z3G5_9ACTN</name>
<organism evidence="3 4">
    <name type="scientific">Microbispora hainanensis</name>
    <dbReference type="NCBI Taxonomy" id="568844"/>
    <lineage>
        <taxon>Bacteria</taxon>
        <taxon>Bacillati</taxon>
        <taxon>Actinomycetota</taxon>
        <taxon>Actinomycetes</taxon>
        <taxon>Streptosporangiales</taxon>
        <taxon>Streptosporangiaceae</taxon>
        <taxon>Microbispora</taxon>
    </lineage>
</organism>
<gene>
    <name evidence="3" type="ORF">FLX08_03825</name>
</gene>
<protein>
    <recommendedName>
        <fullName evidence="2">DUF1023 domain-containing protein</fullName>
    </recommendedName>
</protein>
<evidence type="ECO:0000256" key="1">
    <source>
        <dbReference type="SAM" id="MobiDB-lite"/>
    </source>
</evidence>
<dbReference type="Gene3D" id="3.40.50.1820">
    <property type="entry name" value="alpha/beta hydrolase"/>
    <property type="match status" value="1"/>
</dbReference>
<dbReference type="Pfam" id="PF06259">
    <property type="entry name" value="Abhydrolase_8"/>
    <property type="match status" value="1"/>
</dbReference>
<reference evidence="3 4" key="1">
    <citation type="submission" date="2019-07" db="EMBL/GenBank/DDBJ databases">
        <title>Microbispora hainanensis DSM 45428.</title>
        <authorList>
            <person name="Thawai C."/>
        </authorList>
    </citation>
    <scope>NUCLEOTIDE SEQUENCE [LARGE SCALE GENOMIC DNA]</scope>
    <source>
        <strain evidence="3 4">DSM 45428</strain>
    </source>
</reference>
<dbReference type="SUPFAM" id="SSF53474">
    <property type="entry name" value="alpha/beta-Hydrolases"/>
    <property type="match status" value="1"/>
</dbReference>
<sequence>MSLTVRCGAASPHGTVNRVIDTIQSADADDRPPAPLAHGGTGERRRPLARLHRGPRALFRPGPAWGRLRRGLLAAIAAAAIAVPVTGAARPEAVSAPAPPRLAPLRAVTAASLAERYTATRGAIETAMRTATAAGHRWRAAMLRAMADPARRFLSFDGRDGGRTAEVFGDLATADRIAVIVPGSGTGLDTYGLLRGGSMRLQRALGDRGAVVAWLGYRPPSVVSLQALTPGRADEAVPALRAFVRELARLRPAARIGLLCHSYGSVLCGRAAPGLEVADIILCGSPGAGVDDVAAMRTPAAVWAARGTGDWVADLPHAAVRLPFGTIGLGEDPLAPRFGARIFAAGDGGHSDYLVDGSPALANIARVLSGHAPTGVSHAS</sequence>
<accession>A0A544Z3G5</accession>
<comment type="caution">
    <text evidence="3">The sequence shown here is derived from an EMBL/GenBank/DDBJ whole genome shotgun (WGS) entry which is preliminary data.</text>
</comment>
<evidence type="ECO:0000313" key="4">
    <source>
        <dbReference type="Proteomes" id="UP000316541"/>
    </source>
</evidence>
<dbReference type="InterPro" id="IPR010427">
    <property type="entry name" value="DUF1023"/>
</dbReference>